<dbReference type="Proteomes" id="UP000308901">
    <property type="component" value="Unassembled WGS sequence"/>
</dbReference>
<dbReference type="CDD" id="cd03440">
    <property type="entry name" value="hot_dog"/>
    <property type="match status" value="1"/>
</dbReference>
<feature type="active site" evidence="1">
    <location>
        <position position="46"/>
    </location>
</feature>
<reference evidence="4 5" key="1">
    <citation type="submission" date="2019-05" db="EMBL/GenBank/DDBJ databases">
        <title>Arcobacter sp. nov., isolated from sea sediment.</title>
        <authorList>
            <person name="Kim W."/>
        </authorList>
    </citation>
    <scope>NUCLEOTIDE SEQUENCE [LARGE SCALE GENOMIC DNA]</scope>
    <source>
        <strain evidence="4 5">CAU 1517</strain>
    </source>
</reference>
<feature type="binding site" evidence="2">
    <location>
        <position position="65"/>
    </location>
    <ligand>
        <name>substrate</name>
    </ligand>
</feature>
<keyword evidence="5" id="KW-1185">Reference proteome</keyword>
<evidence type="ECO:0000259" key="3">
    <source>
        <dbReference type="Pfam" id="PF22636"/>
    </source>
</evidence>
<dbReference type="Pfam" id="PF22636">
    <property type="entry name" value="FlK"/>
    <property type="match status" value="1"/>
</dbReference>
<feature type="active site" evidence="1">
    <location>
        <position position="38"/>
    </location>
</feature>
<dbReference type="PANTHER" id="PTHR36934">
    <property type="entry name" value="BLR0278 PROTEIN"/>
    <property type="match status" value="1"/>
</dbReference>
<dbReference type="RefSeq" id="WP_138152822.1">
    <property type="nucleotide sequence ID" value="NZ_VANU01000004.1"/>
</dbReference>
<comment type="caution">
    <text evidence="4">The sequence shown here is derived from an EMBL/GenBank/DDBJ whole genome shotgun (WGS) entry which is preliminary data.</text>
</comment>
<sequence>MELEVGTTATIEYKVLEKDLAKNLEISADDNFPPVMATARMVALMECSAAKAMKPLLGDGKLSVGVEVNVKHLAPTLEGDIVISTATFVGMEGKLYKFEIEAKDSGGVIGACVHTRAIVTEERLMAGANKRIGK</sequence>
<evidence type="ECO:0000313" key="5">
    <source>
        <dbReference type="Proteomes" id="UP000308901"/>
    </source>
</evidence>
<dbReference type="InterPro" id="IPR025540">
    <property type="entry name" value="FlK"/>
</dbReference>
<feature type="domain" description="Fluoroacetyl-CoA-specific thioesterase-like" evidence="3">
    <location>
        <begin position="28"/>
        <end position="122"/>
    </location>
</feature>
<dbReference type="InterPro" id="IPR054485">
    <property type="entry name" value="FlK-like_dom"/>
</dbReference>
<dbReference type="InterPro" id="IPR029069">
    <property type="entry name" value="HotDog_dom_sf"/>
</dbReference>
<evidence type="ECO:0000313" key="4">
    <source>
        <dbReference type="EMBL" id="TLP37649.1"/>
    </source>
</evidence>
<name>A0A5R8XZJ1_9BACT</name>
<feature type="binding site" evidence="2">
    <location>
        <position position="65"/>
    </location>
    <ligand>
        <name>CoA</name>
        <dbReference type="ChEBI" id="CHEBI:57287"/>
    </ligand>
</feature>
<dbReference type="Gene3D" id="3.10.129.10">
    <property type="entry name" value="Hotdog Thioesterase"/>
    <property type="match status" value="1"/>
</dbReference>
<dbReference type="SUPFAM" id="SSF54637">
    <property type="entry name" value="Thioesterase/thiol ester dehydrase-isomerase"/>
    <property type="match status" value="1"/>
</dbReference>
<dbReference type="AlphaFoldDB" id="A0A5R8XZJ1"/>
<proteinExistence type="predicted"/>
<gene>
    <name evidence="4" type="ORF">FDK22_10040</name>
</gene>
<dbReference type="EMBL" id="VANU01000004">
    <property type="protein sequence ID" value="TLP37649.1"/>
    <property type="molecule type" value="Genomic_DNA"/>
</dbReference>
<dbReference type="OrthoDB" id="6902891at2"/>
<evidence type="ECO:0000256" key="2">
    <source>
        <dbReference type="PIRSR" id="PIRSR014972-2"/>
    </source>
</evidence>
<feature type="active site" evidence="1">
    <location>
        <position position="72"/>
    </location>
</feature>
<organism evidence="4 5">
    <name type="scientific">Arcobacter arenosus</name>
    <dbReference type="NCBI Taxonomy" id="2576037"/>
    <lineage>
        <taxon>Bacteria</taxon>
        <taxon>Pseudomonadati</taxon>
        <taxon>Campylobacterota</taxon>
        <taxon>Epsilonproteobacteria</taxon>
        <taxon>Campylobacterales</taxon>
        <taxon>Arcobacteraceae</taxon>
        <taxon>Arcobacter</taxon>
    </lineage>
</organism>
<accession>A0A5R8XZJ1</accession>
<dbReference type="PANTHER" id="PTHR36934:SF1">
    <property type="entry name" value="THIOESTERASE DOMAIN-CONTAINING PROTEIN"/>
    <property type="match status" value="1"/>
</dbReference>
<feature type="binding site" evidence="2">
    <location>
        <position position="116"/>
    </location>
    <ligand>
        <name>substrate</name>
    </ligand>
</feature>
<protein>
    <submittedName>
        <fullName evidence="4">Thioesterase</fullName>
    </submittedName>
</protein>
<dbReference type="PIRSF" id="PIRSF014972">
    <property type="entry name" value="FlK"/>
    <property type="match status" value="1"/>
</dbReference>
<evidence type="ECO:0000256" key="1">
    <source>
        <dbReference type="PIRSR" id="PIRSR014972-1"/>
    </source>
</evidence>